<evidence type="ECO:0000256" key="2">
    <source>
        <dbReference type="ARBA" id="ARBA00022801"/>
    </source>
</evidence>
<dbReference type="SUPFAM" id="SSF51126">
    <property type="entry name" value="Pectin lyase-like"/>
    <property type="match status" value="1"/>
</dbReference>
<feature type="region of interest" description="Disordered" evidence="4">
    <location>
        <begin position="63"/>
        <end position="88"/>
    </location>
</feature>
<keyword evidence="7" id="KW-1185">Reference proteome</keyword>
<dbReference type="InterPro" id="IPR011050">
    <property type="entry name" value="Pectin_lyase_fold/virulence"/>
</dbReference>
<name>A0AAD9TJL5_9ROSI</name>
<dbReference type="Proteomes" id="UP001280121">
    <property type="component" value="Unassembled WGS sequence"/>
</dbReference>
<comment type="caution">
    <text evidence="6">The sequence shown here is derived from an EMBL/GenBank/DDBJ whole genome shotgun (WGS) entry which is preliminary data.</text>
</comment>
<keyword evidence="2" id="KW-0378">Hydrolase</keyword>
<protein>
    <recommendedName>
        <fullName evidence="5">Pectinesterase catalytic domain-containing protein</fullName>
    </recommendedName>
</protein>
<dbReference type="GO" id="GO:0042545">
    <property type="term" value="P:cell wall modification"/>
    <property type="evidence" value="ECO:0007669"/>
    <property type="project" value="InterPro"/>
</dbReference>
<sequence length="88" mass="9526">MQSYLHSIIDPNETSDLSSLYYVEYDNGGPGADTDGRVNWPGYHASKNKDDVQQFTVVKETSKIDGCDDDSTDGVGDGDGGEQTTMTI</sequence>
<gene>
    <name evidence="6" type="ORF">Ddye_032089</name>
</gene>
<evidence type="ECO:0000256" key="3">
    <source>
        <dbReference type="ARBA" id="ARBA00023085"/>
    </source>
</evidence>
<dbReference type="Pfam" id="PF01095">
    <property type="entry name" value="Pectinesterase"/>
    <property type="match status" value="1"/>
</dbReference>
<evidence type="ECO:0000256" key="4">
    <source>
        <dbReference type="SAM" id="MobiDB-lite"/>
    </source>
</evidence>
<proteinExistence type="predicted"/>
<dbReference type="GO" id="GO:0030599">
    <property type="term" value="F:pectinesterase activity"/>
    <property type="evidence" value="ECO:0007669"/>
    <property type="project" value="InterPro"/>
</dbReference>
<evidence type="ECO:0000259" key="5">
    <source>
        <dbReference type="Pfam" id="PF01095"/>
    </source>
</evidence>
<dbReference type="Gene3D" id="2.160.20.10">
    <property type="entry name" value="Single-stranded right-handed beta-helix, Pectin lyase-like"/>
    <property type="match status" value="1"/>
</dbReference>
<evidence type="ECO:0000313" key="7">
    <source>
        <dbReference type="Proteomes" id="UP001280121"/>
    </source>
</evidence>
<dbReference type="InterPro" id="IPR000070">
    <property type="entry name" value="Pectinesterase_cat"/>
</dbReference>
<evidence type="ECO:0000313" key="6">
    <source>
        <dbReference type="EMBL" id="KAK2637297.1"/>
    </source>
</evidence>
<comment type="pathway">
    <text evidence="1">Glycan metabolism; pectin degradation; 2-dehydro-3-deoxy-D-gluconate from pectin: step 1/5.</text>
</comment>
<accession>A0AAD9TJL5</accession>
<keyword evidence="3" id="KW-0063">Aspartyl esterase</keyword>
<reference evidence="6" key="1">
    <citation type="journal article" date="2023" name="Plant J.">
        <title>Genome sequences and population genomics provide insights into the demographic history, inbreeding, and mutation load of two 'living fossil' tree species of Dipteronia.</title>
        <authorList>
            <person name="Feng Y."/>
            <person name="Comes H.P."/>
            <person name="Chen J."/>
            <person name="Zhu S."/>
            <person name="Lu R."/>
            <person name="Zhang X."/>
            <person name="Li P."/>
            <person name="Qiu J."/>
            <person name="Olsen K.M."/>
            <person name="Qiu Y."/>
        </authorList>
    </citation>
    <scope>NUCLEOTIDE SEQUENCE</scope>
    <source>
        <strain evidence="6">KIB01</strain>
    </source>
</reference>
<evidence type="ECO:0000256" key="1">
    <source>
        <dbReference type="ARBA" id="ARBA00005184"/>
    </source>
</evidence>
<dbReference type="InterPro" id="IPR012334">
    <property type="entry name" value="Pectin_lyas_fold"/>
</dbReference>
<dbReference type="PANTHER" id="PTHR31707">
    <property type="entry name" value="PECTINESTERASE"/>
    <property type="match status" value="1"/>
</dbReference>
<feature type="domain" description="Pectinesterase catalytic" evidence="5">
    <location>
        <begin position="1"/>
        <end position="59"/>
    </location>
</feature>
<dbReference type="EMBL" id="JANJYI010000009">
    <property type="protein sequence ID" value="KAK2637297.1"/>
    <property type="molecule type" value="Genomic_DNA"/>
</dbReference>
<organism evidence="6 7">
    <name type="scientific">Dipteronia dyeriana</name>
    <dbReference type="NCBI Taxonomy" id="168575"/>
    <lineage>
        <taxon>Eukaryota</taxon>
        <taxon>Viridiplantae</taxon>
        <taxon>Streptophyta</taxon>
        <taxon>Embryophyta</taxon>
        <taxon>Tracheophyta</taxon>
        <taxon>Spermatophyta</taxon>
        <taxon>Magnoliopsida</taxon>
        <taxon>eudicotyledons</taxon>
        <taxon>Gunneridae</taxon>
        <taxon>Pentapetalae</taxon>
        <taxon>rosids</taxon>
        <taxon>malvids</taxon>
        <taxon>Sapindales</taxon>
        <taxon>Sapindaceae</taxon>
        <taxon>Hippocastanoideae</taxon>
        <taxon>Acereae</taxon>
        <taxon>Dipteronia</taxon>
    </lineage>
</organism>
<dbReference type="AlphaFoldDB" id="A0AAD9TJL5"/>